<accession>A0A0L8GKB5</accession>
<protein>
    <submittedName>
        <fullName evidence="2">Uncharacterized protein</fullName>
    </submittedName>
</protein>
<feature type="compositionally biased region" description="Basic residues" evidence="1">
    <location>
        <begin position="73"/>
        <end position="82"/>
    </location>
</feature>
<proteinExistence type="predicted"/>
<evidence type="ECO:0000256" key="1">
    <source>
        <dbReference type="SAM" id="MobiDB-lite"/>
    </source>
</evidence>
<name>A0A0L8GKB5_OCTBM</name>
<reference evidence="2" key="1">
    <citation type="submission" date="2015-07" db="EMBL/GenBank/DDBJ databases">
        <title>MeaNS - Measles Nucleotide Surveillance Program.</title>
        <authorList>
            <person name="Tran T."/>
            <person name="Druce J."/>
        </authorList>
    </citation>
    <scope>NUCLEOTIDE SEQUENCE</scope>
    <source>
        <strain evidence="2">UCB-OBI-ISO-001</strain>
        <tissue evidence="2">Gonad</tissue>
    </source>
</reference>
<feature type="compositionally biased region" description="Acidic residues" evidence="1">
    <location>
        <begin position="12"/>
        <end position="26"/>
    </location>
</feature>
<evidence type="ECO:0000313" key="2">
    <source>
        <dbReference type="EMBL" id="KOF77451.1"/>
    </source>
</evidence>
<sequence length="207" mass="24560">MKAKCSQKHEEEETEKEYQEEEGTTVEEEKMKEQYTVVNRKKSNTDSPPRSPRNKRKASGEEKQSEKQENKNEKRKMKRRKEYRREKKEMIATQNKRQTEIEMPATEEGIGEERRRVTPKRKNLRTMVQYPKSVEIEKKIAKMKNVMRVKLAAKEDNEGLNAVLLEKERGDKLTELFGERIEMTGIQICCDKLPPVVAFEYLMEYIL</sequence>
<dbReference type="EMBL" id="KQ421442">
    <property type="protein sequence ID" value="KOF77451.1"/>
    <property type="molecule type" value="Genomic_DNA"/>
</dbReference>
<dbReference type="AlphaFoldDB" id="A0A0L8GKB5"/>
<feature type="compositionally biased region" description="Basic and acidic residues" evidence="1">
    <location>
        <begin position="58"/>
        <end position="72"/>
    </location>
</feature>
<organism evidence="2">
    <name type="scientific">Octopus bimaculoides</name>
    <name type="common">California two-spotted octopus</name>
    <dbReference type="NCBI Taxonomy" id="37653"/>
    <lineage>
        <taxon>Eukaryota</taxon>
        <taxon>Metazoa</taxon>
        <taxon>Spiralia</taxon>
        <taxon>Lophotrochozoa</taxon>
        <taxon>Mollusca</taxon>
        <taxon>Cephalopoda</taxon>
        <taxon>Coleoidea</taxon>
        <taxon>Octopodiformes</taxon>
        <taxon>Octopoda</taxon>
        <taxon>Incirrata</taxon>
        <taxon>Octopodidae</taxon>
        <taxon>Octopus</taxon>
    </lineage>
</organism>
<gene>
    <name evidence="2" type="ORF">OCBIM_22032091mg</name>
</gene>
<feature type="region of interest" description="Disordered" evidence="1">
    <location>
        <begin position="1"/>
        <end position="93"/>
    </location>
</feature>